<dbReference type="InterPro" id="IPR050090">
    <property type="entry name" value="Tyrosine_recombinase_XerCD"/>
</dbReference>
<feature type="domain" description="Core-binding (CB)" evidence="6">
    <location>
        <begin position="126"/>
        <end position="221"/>
    </location>
</feature>
<dbReference type="PANTHER" id="PTHR30349">
    <property type="entry name" value="PHAGE INTEGRASE-RELATED"/>
    <property type="match status" value="1"/>
</dbReference>
<reference evidence="7 8" key="1">
    <citation type="submission" date="2019-10" db="EMBL/GenBank/DDBJ databases">
        <title>Bifidobacterium from non-human primates.</title>
        <authorList>
            <person name="Modesto M."/>
        </authorList>
    </citation>
    <scope>NUCLEOTIDE SEQUENCE [LARGE SCALE GENOMIC DNA]</scope>
    <source>
        <strain evidence="7 8">TRE17</strain>
    </source>
</reference>
<dbReference type="InterPro" id="IPR010998">
    <property type="entry name" value="Integrase_recombinase_N"/>
</dbReference>
<comment type="caution">
    <text evidence="7">The sequence shown here is derived from an EMBL/GenBank/DDBJ whole genome shotgun (WGS) entry which is preliminary data.</text>
</comment>
<dbReference type="PANTHER" id="PTHR30349:SF64">
    <property type="entry name" value="PROPHAGE INTEGRASE INTD-RELATED"/>
    <property type="match status" value="1"/>
</dbReference>
<evidence type="ECO:0000256" key="4">
    <source>
        <dbReference type="PROSITE-ProRule" id="PRU01248"/>
    </source>
</evidence>
<comment type="similarity">
    <text evidence="1">Belongs to the 'phage' integrase family.</text>
</comment>
<dbReference type="PROSITE" id="PS51898">
    <property type="entry name" value="TYR_RECOMBINASE"/>
    <property type="match status" value="1"/>
</dbReference>
<evidence type="ECO:0000259" key="6">
    <source>
        <dbReference type="PROSITE" id="PS51900"/>
    </source>
</evidence>
<dbReference type="GO" id="GO:0015074">
    <property type="term" value="P:DNA integration"/>
    <property type="evidence" value="ECO:0007669"/>
    <property type="project" value="InterPro"/>
</dbReference>
<accession>A0A6N9Z2E3</accession>
<proteinExistence type="inferred from homology"/>
<evidence type="ECO:0000313" key="8">
    <source>
        <dbReference type="Proteomes" id="UP000469194"/>
    </source>
</evidence>
<dbReference type="Gene3D" id="1.10.443.10">
    <property type="entry name" value="Intergrase catalytic core"/>
    <property type="match status" value="1"/>
</dbReference>
<dbReference type="InterPro" id="IPR011010">
    <property type="entry name" value="DNA_brk_join_enz"/>
</dbReference>
<name>A0A6N9Z2E3_9BIFI</name>
<dbReference type="InterPro" id="IPR044068">
    <property type="entry name" value="CB"/>
</dbReference>
<feature type="domain" description="Tyr recombinase" evidence="5">
    <location>
        <begin position="244"/>
        <end position="433"/>
    </location>
</feature>
<evidence type="ECO:0000256" key="1">
    <source>
        <dbReference type="ARBA" id="ARBA00008857"/>
    </source>
</evidence>
<evidence type="ECO:0000256" key="3">
    <source>
        <dbReference type="ARBA" id="ARBA00023172"/>
    </source>
</evidence>
<dbReference type="GO" id="GO:0006310">
    <property type="term" value="P:DNA recombination"/>
    <property type="evidence" value="ECO:0007669"/>
    <property type="project" value="UniProtKB-KW"/>
</dbReference>
<dbReference type="CDD" id="cd01189">
    <property type="entry name" value="INT_ICEBs1_C_like"/>
    <property type="match status" value="1"/>
</dbReference>
<dbReference type="Pfam" id="PF00589">
    <property type="entry name" value="Phage_integrase"/>
    <property type="match status" value="1"/>
</dbReference>
<dbReference type="InterPro" id="IPR013762">
    <property type="entry name" value="Integrase-like_cat_sf"/>
</dbReference>
<dbReference type="EMBL" id="WHZW01000002">
    <property type="protein sequence ID" value="NEG88610.1"/>
    <property type="molecule type" value="Genomic_DNA"/>
</dbReference>
<dbReference type="Proteomes" id="UP000469194">
    <property type="component" value="Unassembled WGS sequence"/>
</dbReference>
<dbReference type="AlphaFoldDB" id="A0A6N9Z2E3"/>
<evidence type="ECO:0000256" key="2">
    <source>
        <dbReference type="ARBA" id="ARBA00023125"/>
    </source>
</evidence>
<dbReference type="InterPro" id="IPR002104">
    <property type="entry name" value="Integrase_catalytic"/>
</dbReference>
<evidence type="ECO:0000313" key="7">
    <source>
        <dbReference type="EMBL" id="NEG88610.1"/>
    </source>
</evidence>
<keyword evidence="3" id="KW-0233">DNA recombination</keyword>
<evidence type="ECO:0000259" key="5">
    <source>
        <dbReference type="PROSITE" id="PS51898"/>
    </source>
</evidence>
<dbReference type="GO" id="GO:0003677">
    <property type="term" value="F:DNA binding"/>
    <property type="evidence" value="ECO:0007669"/>
    <property type="project" value="UniProtKB-UniRule"/>
</dbReference>
<dbReference type="Gene3D" id="1.10.150.130">
    <property type="match status" value="1"/>
</dbReference>
<organism evidence="7 8">
    <name type="scientific">Bifidobacterium aerophilum</name>
    <dbReference type="NCBI Taxonomy" id="1798155"/>
    <lineage>
        <taxon>Bacteria</taxon>
        <taxon>Bacillati</taxon>
        <taxon>Actinomycetota</taxon>
        <taxon>Actinomycetes</taxon>
        <taxon>Bifidobacteriales</taxon>
        <taxon>Bifidobacteriaceae</taxon>
        <taxon>Bifidobacterium</taxon>
    </lineage>
</organism>
<gene>
    <name evidence="7" type="ORF">GFD25_01035</name>
</gene>
<keyword evidence="8" id="KW-1185">Reference proteome</keyword>
<protein>
    <submittedName>
        <fullName evidence="7">Tyrosine-type recombinase/integrase</fullName>
    </submittedName>
</protein>
<dbReference type="PROSITE" id="PS51900">
    <property type="entry name" value="CB"/>
    <property type="match status" value="1"/>
</dbReference>
<keyword evidence="2 4" id="KW-0238">DNA-binding</keyword>
<dbReference type="SUPFAM" id="SSF56349">
    <property type="entry name" value="DNA breaking-rejoining enzymes"/>
    <property type="match status" value="1"/>
</dbReference>
<sequence length="456" mass="52000">MESSQYGNSQNIEIHHIITSKRTENGRTEMAKAWIVDEWLRDDAPASARRLLNAAKYPERVACRIPERYRKARFGRGKRWRVQWFENGGRKTGRSFAAKKDAEKMVSAISDDQYSGRYINEADRNRTFRDVCGEYMAGKHGVKHSTLRGYERYLRMYALPMWGGRAVGSITRAEVSKWVGELRDGTAPHDFKGEREPRGQLSENYVKNVFKATKMVVNYAKANRLILDNPFDGVELPRDNKPDDSMVFLDYAQVERLAGACLPGDDLLVRMLAYTGLRPSEMMALHVSDLDFAGRRINVVRNFTEDKSGRQVEGTPKTWEVRQVAIPAFLVDDLRAHCHGRDADWYVFTSRKGKRLNLSNWRRRNFSNAAKRAKLDDIPGLRPYSLRHTYASLAIAAGCDVKTLQNAMGHKNATETLNTYAMLWPDRLDEVADALAENRAATLSARHCTPNADFIE</sequence>